<protein>
    <submittedName>
        <fullName evidence="1">Uncharacterized protein</fullName>
    </submittedName>
</protein>
<name>A0ABX8J9X9_9BACT</name>
<gene>
    <name evidence="1" type="ORF">KP004_08130</name>
</gene>
<dbReference type="EMBL" id="CP076723">
    <property type="protein sequence ID" value="QWV95133.1"/>
    <property type="molecule type" value="Genomic_DNA"/>
</dbReference>
<accession>A0ABX8J9X9</accession>
<organism evidence="1 2">
    <name type="scientific">Geomonas oryzisoli</name>
    <dbReference type="NCBI Taxonomy" id="2847992"/>
    <lineage>
        <taxon>Bacteria</taxon>
        <taxon>Pseudomonadati</taxon>
        <taxon>Thermodesulfobacteriota</taxon>
        <taxon>Desulfuromonadia</taxon>
        <taxon>Geobacterales</taxon>
        <taxon>Geobacteraceae</taxon>
        <taxon>Geomonas</taxon>
    </lineage>
</organism>
<proteinExistence type="predicted"/>
<keyword evidence="2" id="KW-1185">Reference proteome</keyword>
<dbReference type="Proteomes" id="UP000683557">
    <property type="component" value="Chromosome"/>
</dbReference>
<evidence type="ECO:0000313" key="2">
    <source>
        <dbReference type="Proteomes" id="UP000683557"/>
    </source>
</evidence>
<sequence>MKTIELANHFFQNLVSPYSRDIKSKIESDNLSLINAVSYSFVVSHFTDYLWECEKTRSRQTQRHEIIKCLDERFGLLGNRFKLGTFNFINALNNSVKHVGLDRAKRHNSNIQGHHGLLNIQVLNNKDGRIWFDNGINRFDYGRIILRHVSSLFSVSYEELPEDITMEILHGEYNFYCDNDEFDHDNPTQAIDILVDRLNPICLDCGMPEDGCDCDSFIFTDDIACFKPEDKGYMDYDKIMSAISGAYKLD</sequence>
<dbReference type="RefSeq" id="WP_216801834.1">
    <property type="nucleotide sequence ID" value="NZ_CP076723.1"/>
</dbReference>
<evidence type="ECO:0000313" key="1">
    <source>
        <dbReference type="EMBL" id="QWV95133.1"/>
    </source>
</evidence>
<reference evidence="1 2" key="1">
    <citation type="submission" date="2021-06" db="EMBL/GenBank/DDBJ databases">
        <title>Gemonas diversity in paddy soil.</title>
        <authorList>
            <person name="Liu G."/>
        </authorList>
    </citation>
    <scope>NUCLEOTIDE SEQUENCE [LARGE SCALE GENOMIC DNA]</scope>
    <source>
        <strain evidence="1 2">RG10</strain>
    </source>
</reference>